<name>C6CMM3_DICC1</name>
<gene>
    <name evidence="1" type="ordered locus">Dd1591_0918</name>
</gene>
<protein>
    <submittedName>
        <fullName evidence="1">Uncharacterized protein</fullName>
    </submittedName>
</protein>
<organism evidence="1 2">
    <name type="scientific">Dickeya chrysanthemi (strain Ech1591)</name>
    <name type="common">Dickeya zeae (strain Ech1591)</name>
    <dbReference type="NCBI Taxonomy" id="561229"/>
    <lineage>
        <taxon>Bacteria</taxon>
        <taxon>Pseudomonadati</taxon>
        <taxon>Pseudomonadota</taxon>
        <taxon>Gammaproteobacteria</taxon>
        <taxon>Enterobacterales</taxon>
        <taxon>Pectobacteriaceae</taxon>
        <taxon>Dickeya</taxon>
    </lineage>
</organism>
<dbReference type="RefSeq" id="WP_012768676.1">
    <property type="nucleotide sequence ID" value="NC_012912.1"/>
</dbReference>
<dbReference type="AlphaFoldDB" id="C6CMM3"/>
<evidence type="ECO:0000313" key="2">
    <source>
        <dbReference type="Proteomes" id="UP000002735"/>
    </source>
</evidence>
<dbReference type="EMBL" id="CP001655">
    <property type="protein sequence ID" value="ACT05797.1"/>
    <property type="molecule type" value="Genomic_DNA"/>
</dbReference>
<proteinExistence type="predicted"/>
<evidence type="ECO:0000313" key="1">
    <source>
        <dbReference type="EMBL" id="ACT05797.1"/>
    </source>
</evidence>
<accession>C6CMM3</accession>
<dbReference type="HOGENOM" id="CLU_1136639_0_0_6"/>
<dbReference type="GeneID" id="45079037"/>
<dbReference type="STRING" id="561229.Dd1591_0918"/>
<sequence>MGKTANRYDEYDITNPPHLDFSGMDGDMKFTRSDFLRMAEPDIGGAINFDLFGGWLKIDGDGLYVNTDHERIVGLTSIEAADLSVHPTGNTKEPVLKFPFTLKELIEFLEFTNEEGWDFPISHERFYNIVANKQNKPRTEAIKTAKKPEPALSQPAQDAQKKHGGLEKFNMERKALHQDIIAVAQAIWGKTDDSRYNIKEMAIMILAHVDRDDKKNVLTLDTIKKIIRPIAPAYAKKPGRPKKT</sequence>
<dbReference type="Proteomes" id="UP000002735">
    <property type="component" value="Chromosome"/>
</dbReference>
<dbReference type="KEGG" id="dze:Dd1591_0918"/>
<reference evidence="1 2" key="1">
    <citation type="submission" date="2009-06" db="EMBL/GenBank/DDBJ databases">
        <title>Complete sequence of Dickeya zeae Ech1591.</title>
        <authorList>
            <consortium name="US DOE Joint Genome Institute"/>
            <person name="Lucas S."/>
            <person name="Copeland A."/>
            <person name="Lapidus A."/>
            <person name="Glavina del Rio T."/>
            <person name="Tice H."/>
            <person name="Bruce D."/>
            <person name="Goodwin L."/>
            <person name="Pitluck S."/>
            <person name="Chertkov O."/>
            <person name="Brettin T."/>
            <person name="Detter J.C."/>
            <person name="Han C."/>
            <person name="Larimer F."/>
            <person name="Land M."/>
            <person name="Hauser L."/>
            <person name="Kyrpides N."/>
            <person name="Ovchinnikova G."/>
            <person name="Balakrishnan V."/>
            <person name="Glasner J."/>
            <person name="Perna N.T."/>
        </authorList>
    </citation>
    <scope>NUCLEOTIDE SEQUENCE [LARGE SCALE GENOMIC DNA]</scope>
    <source>
        <strain evidence="1 2">Ech1591</strain>
    </source>
</reference>